<dbReference type="EMBL" id="SNRW01034365">
    <property type="protein sequence ID" value="KAA6355599.1"/>
    <property type="molecule type" value="Genomic_DNA"/>
</dbReference>
<dbReference type="AlphaFoldDB" id="A0A5J4TBR8"/>
<evidence type="ECO:0000259" key="1">
    <source>
        <dbReference type="PROSITE" id="PS50878"/>
    </source>
</evidence>
<feature type="non-terminal residue" evidence="2">
    <location>
        <position position="1"/>
    </location>
</feature>
<feature type="domain" description="Reverse transcriptase" evidence="1">
    <location>
        <begin position="1"/>
        <end position="156"/>
    </location>
</feature>
<comment type="caution">
    <text evidence="2">The sequence shown here is derived from an EMBL/GenBank/DDBJ whole genome shotgun (WGS) entry which is preliminary data.</text>
</comment>
<dbReference type="InterPro" id="IPR000477">
    <property type="entry name" value="RT_dom"/>
</dbReference>
<proteinExistence type="predicted"/>
<dbReference type="PROSITE" id="PS50878">
    <property type="entry name" value="RT_POL"/>
    <property type="match status" value="1"/>
</dbReference>
<gene>
    <name evidence="2" type="ORF">EZS28_048874</name>
</gene>
<dbReference type="Pfam" id="PF00078">
    <property type="entry name" value="RVT_1"/>
    <property type="match status" value="1"/>
</dbReference>
<dbReference type="OrthoDB" id="2194416at2759"/>
<name>A0A5J4TBR8_9EUKA</name>
<dbReference type="Proteomes" id="UP000324800">
    <property type="component" value="Unassembled WGS sequence"/>
</dbReference>
<organism evidence="2 3">
    <name type="scientific">Streblomastix strix</name>
    <dbReference type="NCBI Taxonomy" id="222440"/>
    <lineage>
        <taxon>Eukaryota</taxon>
        <taxon>Metamonada</taxon>
        <taxon>Preaxostyla</taxon>
        <taxon>Oxymonadida</taxon>
        <taxon>Streblomastigidae</taxon>
        <taxon>Streblomastix</taxon>
    </lineage>
</organism>
<protein>
    <recommendedName>
        <fullName evidence="1">Reverse transcriptase domain-containing protein</fullName>
    </recommendedName>
</protein>
<sequence>LSYMAEYFQKQQLFHFTTAEAVKINSTTGVPQGNPMSPSNFAFITVYLANAKIDSNHRDFDKKAQPRTIGNYSEWLPSIFSYMDDLFIFASSREQIQAPIELSESELEFIHMSFNYNKCQALWVQNGIINPNKCDIVTDKGRIQAKEYLKVFGIPVTQSQEVCDQEFIEIASKAPQADDIAYASYRAQRASYNQHSQATIYKLNSVPNISSVLQTLLKRNLIQCQK</sequence>
<evidence type="ECO:0000313" key="2">
    <source>
        <dbReference type="EMBL" id="KAA6355599.1"/>
    </source>
</evidence>
<accession>A0A5J4TBR8</accession>
<evidence type="ECO:0000313" key="3">
    <source>
        <dbReference type="Proteomes" id="UP000324800"/>
    </source>
</evidence>
<reference evidence="2 3" key="1">
    <citation type="submission" date="2019-03" db="EMBL/GenBank/DDBJ databases">
        <title>Single cell metagenomics reveals metabolic interactions within the superorganism composed of flagellate Streblomastix strix and complex community of Bacteroidetes bacteria on its surface.</title>
        <authorList>
            <person name="Treitli S.C."/>
            <person name="Kolisko M."/>
            <person name="Husnik F."/>
            <person name="Keeling P."/>
            <person name="Hampl V."/>
        </authorList>
    </citation>
    <scope>NUCLEOTIDE SEQUENCE [LARGE SCALE GENOMIC DNA]</scope>
    <source>
        <strain evidence="2">ST1C</strain>
    </source>
</reference>